<accession>A0ABV0USR6</accession>
<evidence type="ECO:0000313" key="1">
    <source>
        <dbReference type="EMBL" id="MEQ2247281.1"/>
    </source>
</evidence>
<sequence>MTLRSGGVGVGSNPACLLYVPPTATDCFALRCFCLHFWVSSPSTQDQTGCRSPQIPHHQRLSFDLPGLCGRHEHQRGSSRHVRTHLNTVCADLICRDVPTTRLASPSLTSTSGVGIKGSENTSN</sequence>
<dbReference type="Proteomes" id="UP001482620">
    <property type="component" value="Unassembled WGS sequence"/>
</dbReference>
<keyword evidence="2" id="KW-1185">Reference proteome</keyword>
<reference evidence="1 2" key="1">
    <citation type="submission" date="2021-06" db="EMBL/GenBank/DDBJ databases">
        <authorList>
            <person name="Palmer J.M."/>
        </authorList>
    </citation>
    <scope>NUCLEOTIDE SEQUENCE [LARGE SCALE GENOMIC DNA]</scope>
    <source>
        <strain evidence="2">if_2019</strain>
        <tissue evidence="1">Muscle</tissue>
    </source>
</reference>
<organism evidence="1 2">
    <name type="scientific">Ilyodon furcidens</name>
    <name type="common">goldbreast splitfin</name>
    <dbReference type="NCBI Taxonomy" id="33524"/>
    <lineage>
        <taxon>Eukaryota</taxon>
        <taxon>Metazoa</taxon>
        <taxon>Chordata</taxon>
        <taxon>Craniata</taxon>
        <taxon>Vertebrata</taxon>
        <taxon>Euteleostomi</taxon>
        <taxon>Actinopterygii</taxon>
        <taxon>Neopterygii</taxon>
        <taxon>Teleostei</taxon>
        <taxon>Neoteleostei</taxon>
        <taxon>Acanthomorphata</taxon>
        <taxon>Ovalentaria</taxon>
        <taxon>Atherinomorphae</taxon>
        <taxon>Cyprinodontiformes</taxon>
        <taxon>Goodeidae</taxon>
        <taxon>Ilyodon</taxon>
    </lineage>
</organism>
<evidence type="ECO:0000313" key="2">
    <source>
        <dbReference type="Proteomes" id="UP001482620"/>
    </source>
</evidence>
<protein>
    <submittedName>
        <fullName evidence="1">Uncharacterized protein</fullName>
    </submittedName>
</protein>
<gene>
    <name evidence="1" type="ORF">ILYODFUR_007766</name>
</gene>
<dbReference type="EMBL" id="JAHRIQ010081603">
    <property type="protein sequence ID" value="MEQ2247281.1"/>
    <property type="molecule type" value="Genomic_DNA"/>
</dbReference>
<proteinExistence type="predicted"/>
<comment type="caution">
    <text evidence="1">The sequence shown here is derived from an EMBL/GenBank/DDBJ whole genome shotgun (WGS) entry which is preliminary data.</text>
</comment>
<name>A0ABV0USR6_9TELE</name>